<name>A0A1L7X9K9_9HELO</name>
<keyword evidence="2" id="KW-1185">Reference proteome</keyword>
<sequence>MREFAKHSNGKHEGGFMGQPYDVRLLIWQALMDEQWFIEMKLVFTLKIWIEFKSGPKSGPNWNLYTVGSVNRATIARFFFQQEIRSDEKFWEKFKKGNLNRILSSNNDIFHLRSPFDAFRRIHEEIQTRQRTSVENGAIGELASMIARYHQYPHAYAGSSRQFVIDPAPTSLCDSKTLEAQQGLTDEESLIAIHQPTTIAIETLGDGHCLVTALRHVVVRVHH</sequence>
<proteinExistence type="predicted"/>
<accession>A0A1L7X9K9</accession>
<gene>
    <name evidence="1" type="ORF">PAC_11610</name>
</gene>
<evidence type="ECO:0000313" key="2">
    <source>
        <dbReference type="Proteomes" id="UP000184330"/>
    </source>
</evidence>
<dbReference type="EMBL" id="FJOG01000019">
    <property type="protein sequence ID" value="CZR61713.1"/>
    <property type="molecule type" value="Genomic_DNA"/>
</dbReference>
<protein>
    <submittedName>
        <fullName evidence="1">Uncharacterized protein</fullName>
    </submittedName>
</protein>
<organism evidence="1 2">
    <name type="scientific">Phialocephala subalpina</name>
    <dbReference type="NCBI Taxonomy" id="576137"/>
    <lineage>
        <taxon>Eukaryota</taxon>
        <taxon>Fungi</taxon>
        <taxon>Dikarya</taxon>
        <taxon>Ascomycota</taxon>
        <taxon>Pezizomycotina</taxon>
        <taxon>Leotiomycetes</taxon>
        <taxon>Helotiales</taxon>
        <taxon>Mollisiaceae</taxon>
        <taxon>Phialocephala</taxon>
        <taxon>Phialocephala fortinii species complex</taxon>
    </lineage>
</organism>
<dbReference type="Proteomes" id="UP000184330">
    <property type="component" value="Unassembled WGS sequence"/>
</dbReference>
<reference evidence="1 2" key="1">
    <citation type="submission" date="2016-03" db="EMBL/GenBank/DDBJ databases">
        <authorList>
            <person name="Ploux O."/>
        </authorList>
    </citation>
    <scope>NUCLEOTIDE SEQUENCE [LARGE SCALE GENOMIC DNA]</scope>
    <source>
        <strain evidence="1 2">UAMH 11012</strain>
    </source>
</reference>
<dbReference type="AlphaFoldDB" id="A0A1L7X9K9"/>
<evidence type="ECO:0000313" key="1">
    <source>
        <dbReference type="EMBL" id="CZR61713.1"/>
    </source>
</evidence>